<dbReference type="AlphaFoldDB" id="A0A0K9PA85"/>
<dbReference type="GO" id="GO:0005634">
    <property type="term" value="C:nucleus"/>
    <property type="evidence" value="ECO:0000318"/>
    <property type="project" value="GO_Central"/>
</dbReference>
<dbReference type="PANTHER" id="PTHR46776">
    <property type="entry name" value="CYCLIN-DEPENDENT KINASE INHIBITOR 4-RELATED"/>
    <property type="match status" value="1"/>
</dbReference>
<evidence type="ECO:0000256" key="1">
    <source>
        <dbReference type="ARBA" id="ARBA00010274"/>
    </source>
</evidence>
<evidence type="ECO:0000313" key="5">
    <source>
        <dbReference type="EMBL" id="KMZ65886.1"/>
    </source>
</evidence>
<feature type="domain" description="Cyclin-dependent kinase inhibitor" evidence="4">
    <location>
        <begin position="130"/>
        <end position="168"/>
    </location>
</feature>
<proteinExistence type="inferred from homology"/>
<dbReference type="InterPro" id="IPR044898">
    <property type="entry name" value="CDI_dom_sf"/>
</dbReference>
<dbReference type="GO" id="GO:0051726">
    <property type="term" value="P:regulation of cell cycle"/>
    <property type="evidence" value="ECO:0007669"/>
    <property type="project" value="InterPro"/>
</dbReference>
<dbReference type="Proteomes" id="UP000036987">
    <property type="component" value="Unassembled WGS sequence"/>
</dbReference>
<dbReference type="GO" id="GO:0004861">
    <property type="term" value="F:cyclin-dependent protein serine/threonine kinase inhibitor activity"/>
    <property type="evidence" value="ECO:0000318"/>
    <property type="project" value="GO_Central"/>
</dbReference>
<keyword evidence="6" id="KW-1185">Reference proteome</keyword>
<accession>A0A0K9PA85</accession>
<dbReference type="STRING" id="29655.A0A0K9PA85"/>
<name>A0A0K9PA85_ZOSMR</name>
<dbReference type="EMBL" id="LFYR01001005">
    <property type="protein sequence ID" value="KMZ65886.1"/>
    <property type="molecule type" value="Genomic_DNA"/>
</dbReference>
<dbReference type="InterPro" id="IPR044275">
    <property type="entry name" value="KRP"/>
</dbReference>
<protein>
    <recommendedName>
        <fullName evidence="4">Cyclin-dependent kinase inhibitor domain-containing protein</fullName>
    </recommendedName>
</protein>
<feature type="region of interest" description="Disordered" evidence="3">
    <location>
        <begin position="52"/>
        <end position="83"/>
    </location>
</feature>
<dbReference type="GO" id="GO:0045740">
    <property type="term" value="P:positive regulation of DNA replication"/>
    <property type="evidence" value="ECO:0000318"/>
    <property type="project" value="GO_Central"/>
</dbReference>
<evidence type="ECO:0000256" key="3">
    <source>
        <dbReference type="SAM" id="MobiDB-lite"/>
    </source>
</evidence>
<reference evidence="6" key="1">
    <citation type="journal article" date="2016" name="Nature">
        <title>The genome of the seagrass Zostera marina reveals angiosperm adaptation to the sea.</title>
        <authorList>
            <person name="Olsen J.L."/>
            <person name="Rouze P."/>
            <person name="Verhelst B."/>
            <person name="Lin Y.-C."/>
            <person name="Bayer T."/>
            <person name="Collen J."/>
            <person name="Dattolo E."/>
            <person name="De Paoli E."/>
            <person name="Dittami S."/>
            <person name="Maumus F."/>
            <person name="Michel G."/>
            <person name="Kersting A."/>
            <person name="Lauritano C."/>
            <person name="Lohaus R."/>
            <person name="Toepel M."/>
            <person name="Tonon T."/>
            <person name="Vanneste K."/>
            <person name="Amirebrahimi M."/>
            <person name="Brakel J."/>
            <person name="Bostroem C."/>
            <person name="Chovatia M."/>
            <person name="Grimwood J."/>
            <person name="Jenkins J.W."/>
            <person name="Jueterbock A."/>
            <person name="Mraz A."/>
            <person name="Stam W.T."/>
            <person name="Tice H."/>
            <person name="Bornberg-Bauer E."/>
            <person name="Green P.J."/>
            <person name="Pearson G.A."/>
            <person name="Procaccini G."/>
            <person name="Duarte C.M."/>
            <person name="Schmutz J."/>
            <person name="Reusch T.B.H."/>
            <person name="Van de Peer Y."/>
        </authorList>
    </citation>
    <scope>NUCLEOTIDE SEQUENCE [LARGE SCALE GENOMIC DNA]</scope>
    <source>
        <strain evidence="6">cv. Finnish</strain>
    </source>
</reference>
<dbReference type="OMA" id="FTEVEMQ"/>
<dbReference type="PIRSF" id="PIRSF017811">
    <property type="entry name" value="CDK_inhib_pln"/>
    <property type="match status" value="1"/>
</dbReference>
<dbReference type="InterPro" id="IPR003175">
    <property type="entry name" value="CDI_dom"/>
</dbReference>
<evidence type="ECO:0000259" key="4">
    <source>
        <dbReference type="Pfam" id="PF02234"/>
    </source>
</evidence>
<evidence type="ECO:0000313" key="6">
    <source>
        <dbReference type="Proteomes" id="UP000036987"/>
    </source>
</evidence>
<sequence>MRKAKMAGELSIMGVLSTSHSSLGVCTRSRTLALQRGSGDASYLQLRSRRLEKETGLGTGRGGGVSSSSSSVRSSKFGKRAERERVAVVMEVDERNEVGVASSDSTEVMDAQVDSDSGERINKNELENLEMEEFFTEVEMQQQMKFIRKYNFDISNDRPLPGRYEWVALDF</sequence>
<feature type="compositionally biased region" description="Low complexity" evidence="3">
    <location>
        <begin position="66"/>
        <end position="75"/>
    </location>
</feature>
<comment type="caution">
    <text evidence="5">The sequence shown here is derived from an EMBL/GenBank/DDBJ whole genome shotgun (WGS) entry which is preliminary data.</text>
</comment>
<keyword evidence="2" id="KW-0649">Protein kinase inhibitor</keyword>
<evidence type="ECO:0000256" key="2">
    <source>
        <dbReference type="ARBA" id="ARBA00023013"/>
    </source>
</evidence>
<dbReference type="Pfam" id="PF02234">
    <property type="entry name" value="CDI"/>
    <property type="match status" value="1"/>
</dbReference>
<dbReference type="Gene3D" id="4.10.365.10">
    <property type="entry name" value="p27"/>
    <property type="match status" value="1"/>
</dbReference>
<gene>
    <name evidence="5" type="ORF">ZOSMA_307G00200</name>
</gene>
<organism evidence="5 6">
    <name type="scientific">Zostera marina</name>
    <name type="common">Eelgrass</name>
    <dbReference type="NCBI Taxonomy" id="29655"/>
    <lineage>
        <taxon>Eukaryota</taxon>
        <taxon>Viridiplantae</taxon>
        <taxon>Streptophyta</taxon>
        <taxon>Embryophyta</taxon>
        <taxon>Tracheophyta</taxon>
        <taxon>Spermatophyta</taxon>
        <taxon>Magnoliopsida</taxon>
        <taxon>Liliopsida</taxon>
        <taxon>Zosteraceae</taxon>
        <taxon>Zostera</taxon>
    </lineage>
</organism>
<comment type="similarity">
    <text evidence="1">Belongs to the CDI family. ICK/KRP subfamily.</text>
</comment>
<dbReference type="OrthoDB" id="9940972at2759"/>